<evidence type="ECO:0000256" key="4">
    <source>
        <dbReference type="SAM" id="MobiDB-lite"/>
    </source>
</evidence>
<evidence type="ECO:0000256" key="3">
    <source>
        <dbReference type="ARBA" id="ARBA00023186"/>
    </source>
</evidence>
<dbReference type="GO" id="GO:0001965">
    <property type="term" value="F:G-protein alpha-subunit binding"/>
    <property type="evidence" value="ECO:0007669"/>
    <property type="project" value="TreeGrafter"/>
</dbReference>
<reference evidence="5" key="1">
    <citation type="submission" date="2018-11" db="EMBL/GenBank/DDBJ databases">
        <authorList>
            <consortium name="Pathogen Informatics"/>
        </authorList>
    </citation>
    <scope>NUCLEOTIDE SEQUENCE</scope>
</reference>
<accession>A0A448X3K8</accession>
<dbReference type="AlphaFoldDB" id="A0A448X3K8"/>
<keyword evidence="2" id="KW-0344">Guanine-nucleotide releasing factor</keyword>
<evidence type="ECO:0000256" key="2">
    <source>
        <dbReference type="ARBA" id="ARBA00022658"/>
    </source>
</evidence>
<comment type="similarity">
    <text evidence="1">Belongs to the synembryn family.</text>
</comment>
<dbReference type="GO" id="GO:0005737">
    <property type="term" value="C:cytoplasm"/>
    <property type="evidence" value="ECO:0007669"/>
    <property type="project" value="TreeGrafter"/>
</dbReference>
<evidence type="ECO:0000313" key="5">
    <source>
        <dbReference type="EMBL" id="VEL26947.1"/>
    </source>
</evidence>
<dbReference type="Pfam" id="PF10165">
    <property type="entry name" value="Ric8"/>
    <property type="match status" value="1"/>
</dbReference>
<evidence type="ECO:0000313" key="6">
    <source>
        <dbReference type="Proteomes" id="UP000784294"/>
    </source>
</evidence>
<protein>
    <submittedName>
        <fullName evidence="5">Uncharacterized protein</fullName>
    </submittedName>
</protein>
<dbReference type="PANTHER" id="PTHR12425:SF5">
    <property type="entry name" value="SYNEMBRYN"/>
    <property type="match status" value="1"/>
</dbReference>
<dbReference type="GO" id="GO:0007186">
    <property type="term" value="P:G protein-coupled receptor signaling pathway"/>
    <property type="evidence" value="ECO:0007669"/>
    <property type="project" value="TreeGrafter"/>
</dbReference>
<feature type="compositionally biased region" description="Low complexity" evidence="4">
    <location>
        <begin position="68"/>
        <end position="80"/>
    </location>
</feature>
<keyword evidence="3" id="KW-0143">Chaperone</keyword>
<keyword evidence="6" id="KW-1185">Reference proteome</keyword>
<dbReference type="Proteomes" id="UP000784294">
    <property type="component" value="Unassembled WGS sequence"/>
</dbReference>
<sequence length="155" mass="17454">MFYSQSPKPINIISVTRCVKYSGFGNFSGFLARRGLMGDKHGRRKRQSDLQVASGDGSSSASKYAVASDIESSPSSSSSDSETEAYHALKNGVNLVTGRWEPPKANPLDNMSEEQKEYEVMNLVNAIDKLQRYAHLIILTPHKKFEYSFYEHYYL</sequence>
<dbReference type="OrthoDB" id="5585685at2759"/>
<gene>
    <name evidence="5" type="ORF">PXEA_LOCUS20387</name>
</gene>
<name>A0A448X3K8_9PLAT</name>
<dbReference type="PANTHER" id="PTHR12425">
    <property type="entry name" value="SYNEMBRYN"/>
    <property type="match status" value="1"/>
</dbReference>
<organism evidence="5 6">
    <name type="scientific">Protopolystoma xenopodis</name>
    <dbReference type="NCBI Taxonomy" id="117903"/>
    <lineage>
        <taxon>Eukaryota</taxon>
        <taxon>Metazoa</taxon>
        <taxon>Spiralia</taxon>
        <taxon>Lophotrochozoa</taxon>
        <taxon>Platyhelminthes</taxon>
        <taxon>Monogenea</taxon>
        <taxon>Polyopisthocotylea</taxon>
        <taxon>Polystomatidea</taxon>
        <taxon>Polystomatidae</taxon>
        <taxon>Protopolystoma</taxon>
    </lineage>
</organism>
<proteinExistence type="inferred from homology"/>
<comment type="caution">
    <text evidence="5">The sequence shown here is derived from an EMBL/GenBank/DDBJ whole genome shotgun (WGS) entry which is preliminary data.</text>
</comment>
<feature type="region of interest" description="Disordered" evidence="4">
    <location>
        <begin position="39"/>
        <end position="85"/>
    </location>
</feature>
<dbReference type="GO" id="GO:0005085">
    <property type="term" value="F:guanyl-nucleotide exchange factor activity"/>
    <property type="evidence" value="ECO:0007669"/>
    <property type="project" value="UniProtKB-KW"/>
</dbReference>
<dbReference type="EMBL" id="CAAALY010083869">
    <property type="protein sequence ID" value="VEL26947.1"/>
    <property type="molecule type" value="Genomic_DNA"/>
</dbReference>
<evidence type="ECO:0000256" key="1">
    <source>
        <dbReference type="ARBA" id="ARBA00009049"/>
    </source>
</evidence>
<dbReference type="InterPro" id="IPR019318">
    <property type="entry name" value="Gua_nucleotide_exch_fac_Ric8"/>
</dbReference>